<comment type="subcellular location">
    <subcellularLocation>
        <location evidence="9">Cell membrane</location>
        <topology evidence="9">Multi-pass membrane protein</topology>
    </subcellularLocation>
</comment>
<comment type="caution">
    <text evidence="12">The sequence shown here is derived from an EMBL/GenBank/DDBJ whole genome shotgun (WGS) entry which is preliminary data.</text>
</comment>
<dbReference type="Proteomes" id="UP001249020">
    <property type="component" value="Unassembled WGS sequence"/>
</dbReference>
<comment type="pathway">
    <text evidence="9">Protein modification; lipoprotein biosynthesis (signal peptide cleavage).</text>
</comment>
<feature type="transmembrane region" description="Helical" evidence="9">
    <location>
        <begin position="96"/>
        <end position="113"/>
    </location>
</feature>
<dbReference type="AlphaFoldDB" id="A0AAW8R735"/>
<proteinExistence type="inferred from homology"/>
<dbReference type="EMBL" id="JAVRIE010000007">
    <property type="protein sequence ID" value="MDT0583956.1"/>
    <property type="molecule type" value="Genomic_DNA"/>
</dbReference>
<dbReference type="Pfam" id="PF01252">
    <property type="entry name" value="Peptidase_A8"/>
    <property type="match status" value="1"/>
</dbReference>
<evidence type="ECO:0000256" key="6">
    <source>
        <dbReference type="ARBA" id="ARBA00022801"/>
    </source>
</evidence>
<dbReference type="RefSeq" id="WP_311362729.1">
    <property type="nucleotide sequence ID" value="NZ_JAVRIE010000007.1"/>
</dbReference>
<evidence type="ECO:0000256" key="9">
    <source>
        <dbReference type="HAMAP-Rule" id="MF_00161"/>
    </source>
</evidence>
<evidence type="ECO:0000256" key="11">
    <source>
        <dbReference type="RuleBase" id="RU004181"/>
    </source>
</evidence>
<feature type="transmembrane region" description="Helical" evidence="9">
    <location>
        <begin position="42"/>
        <end position="61"/>
    </location>
</feature>
<evidence type="ECO:0000256" key="3">
    <source>
        <dbReference type="ARBA" id="ARBA00022670"/>
    </source>
</evidence>
<gene>
    <name evidence="9 12" type="primary">lspA</name>
    <name evidence="12" type="ORF">RM544_15495</name>
</gene>
<reference evidence="12 13" key="1">
    <citation type="submission" date="2023-09" db="EMBL/GenBank/DDBJ databases">
        <authorList>
            <person name="Rey-Velasco X."/>
        </authorList>
    </citation>
    <scope>NUCLEOTIDE SEQUENCE [LARGE SCALE GENOMIC DNA]</scope>
    <source>
        <strain evidence="12 13">W409</strain>
    </source>
</reference>
<feature type="active site" evidence="9">
    <location>
        <position position="123"/>
    </location>
</feature>
<keyword evidence="13" id="KW-1185">Reference proteome</keyword>
<evidence type="ECO:0000256" key="8">
    <source>
        <dbReference type="ARBA" id="ARBA00023136"/>
    </source>
</evidence>
<evidence type="ECO:0000256" key="1">
    <source>
        <dbReference type="ARBA" id="ARBA00006139"/>
    </source>
</evidence>
<dbReference type="GO" id="GO:0005886">
    <property type="term" value="C:plasma membrane"/>
    <property type="evidence" value="ECO:0007669"/>
    <property type="project" value="UniProtKB-SubCell"/>
</dbReference>
<feature type="transmembrane region" description="Helical" evidence="9">
    <location>
        <begin position="67"/>
        <end position="87"/>
    </location>
</feature>
<comment type="similarity">
    <text evidence="1 9 11">Belongs to the peptidase A8 family.</text>
</comment>
<evidence type="ECO:0000256" key="5">
    <source>
        <dbReference type="ARBA" id="ARBA00022750"/>
    </source>
</evidence>
<keyword evidence="2 9" id="KW-1003">Cell membrane</keyword>
<dbReference type="NCBIfam" id="TIGR00077">
    <property type="entry name" value="lspA"/>
    <property type="match status" value="1"/>
</dbReference>
<evidence type="ECO:0000313" key="13">
    <source>
        <dbReference type="Proteomes" id="UP001249020"/>
    </source>
</evidence>
<keyword evidence="7 9" id="KW-1133">Transmembrane helix</keyword>
<evidence type="ECO:0000256" key="2">
    <source>
        <dbReference type="ARBA" id="ARBA00022475"/>
    </source>
</evidence>
<keyword evidence="3 9" id="KW-0645">Protease</keyword>
<comment type="function">
    <text evidence="9 10">This protein specifically catalyzes the removal of signal peptides from prolipoproteins.</text>
</comment>
<dbReference type="PANTHER" id="PTHR33695:SF1">
    <property type="entry name" value="LIPOPROTEIN SIGNAL PEPTIDASE"/>
    <property type="match status" value="1"/>
</dbReference>
<accession>A0AAW8R735</accession>
<keyword evidence="5 9" id="KW-0064">Aspartyl protease</keyword>
<feature type="transmembrane region" description="Helical" evidence="9">
    <location>
        <begin position="133"/>
        <end position="153"/>
    </location>
</feature>
<organism evidence="12 13">
    <name type="scientific">Brumicola blandensis</name>
    <dbReference type="NCBI Taxonomy" id="3075611"/>
    <lineage>
        <taxon>Bacteria</taxon>
        <taxon>Pseudomonadati</taxon>
        <taxon>Pseudomonadota</taxon>
        <taxon>Gammaproteobacteria</taxon>
        <taxon>Alteromonadales</taxon>
        <taxon>Alteromonadaceae</taxon>
        <taxon>Brumicola</taxon>
    </lineage>
</organism>
<keyword evidence="6 9" id="KW-0378">Hydrolase</keyword>
<evidence type="ECO:0000313" key="12">
    <source>
        <dbReference type="EMBL" id="MDT0583956.1"/>
    </source>
</evidence>
<evidence type="ECO:0000256" key="7">
    <source>
        <dbReference type="ARBA" id="ARBA00022989"/>
    </source>
</evidence>
<dbReference type="PROSITE" id="PS00855">
    <property type="entry name" value="SPASE_II"/>
    <property type="match status" value="1"/>
</dbReference>
<evidence type="ECO:0000256" key="4">
    <source>
        <dbReference type="ARBA" id="ARBA00022692"/>
    </source>
</evidence>
<dbReference type="PANTHER" id="PTHR33695">
    <property type="entry name" value="LIPOPROTEIN SIGNAL PEPTIDASE"/>
    <property type="match status" value="1"/>
</dbReference>
<protein>
    <recommendedName>
        <fullName evidence="9">Lipoprotein signal peptidase</fullName>
        <ecNumber evidence="9">3.4.23.36</ecNumber>
    </recommendedName>
    <alternativeName>
        <fullName evidence="9">Prolipoprotein signal peptidase</fullName>
    </alternativeName>
    <alternativeName>
        <fullName evidence="9">Signal peptidase II</fullName>
        <shortName evidence="9">SPase II</shortName>
    </alternativeName>
</protein>
<keyword evidence="8 9" id="KW-0472">Membrane</keyword>
<sequence length="166" mass="19068">MPKLLTETGLRFIWISLIIFIFDQWSKYAVVDSMSLYQSIEIMPFFNFTYVHNYGAAFSILYDAGGWQRYFLSAIALGVSALILWWLKATTKQQKLLPVAFSFILGGALGNVYDRMVHGYVIDFLDLYYGTYHWPAFNIADSAIFIGAVLLIIDMFKNKEANELDK</sequence>
<feature type="active site" evidence="9">
    <location>
        <position position="141"/>
    </location>
</feature>
<dbReference type="GO" id="GO:0004190">
    <property type="term" value="F:aspartic-type endopeptidase activity"/>
    <property type="evidence" value="ECO:0007669"/>
    <property type="project" value="UniProtKB-UniRule"/>
</dbReference>
<evidence type="ECO:0000256" key="10">
    <source>
        <dbReference type="RuleBase" id="RU000594"/>
    </source>
</evidence>
<feature type="transmembrane region" description="Helical" evidence="9">
    <location>
        <begin position="12"/>
        <end position="30"/>
    </location>
</feature>
<name>A0AAW8R735_9ALTE</name>
<comment type="catalytic activity">
    <reaction evidence="9 10">
        <text>Release of signal peptides from bacterial membrane prolipoproteins. Hydrolyzes -Xaa-Yaa-Zaa-|-(S,diacylglyceryl)Cys-, in which Xaa is hydrophobic (preferably Leu), and Yaa (Ala or Ser) and Zaa (Gly or Ala) have small, neutral side chains.</text>
        <dbReference type="EC" id="3.4.23.36"/>
    </reaction>
</comment>
<dbReference type="GO" id="GO:0006508">
    <property type="term" value="P:proteolysis"/>
    <property type="evidence" value="ECO:0007669"/>
    <property type="project" value="UniProtKB-KW"/>
</dbReference>
<keyword evidence="4 9" id="KW-0812">Transmembrane</keyword>
<dbReference type="InterPro" id="IPR001872">
    <property type="entry name" value="Peptidase_A8"/>
</dbReference>
<dbReference type="HAMAP" id="MF_00161">
    <property type="entry name" value="LspA"/>
    <property type="match status" value="1"/>
</dbReference>
<dbReference type="EC" id="3.4.23.36" evidence="9"/>
<dbReference type="PRINTS" id="PR00781">
    <property type="entry name" value="LIPOSIGPTASE"/>
</dbReference>